<gene>
    <name evidence="1" type="ORF">LEP1GSC125_1891</name>
</gene>
<dbReference type="Proteomes" id="UP000001343">
    <property type="component" value="Unassembled WGS sequence"/>
</dbReference>
<comment type="caution">
    <text evidence="1">The sequence shown here is derived from an EMBL/GenBank/DDBJ whole genome shotgun (WGS) entry which is preliminary data.</text>
</comment>
<sequence length="54" mass="5971">MVKVISILKKTAEIKIYKGENKISENELGESFTLSKKKKKDGTVQFTLSAVVGL</sequence>
<evidence type="ECO:0000313" key="1">
    <source>
        <dbReference type="EMBL" id="EKR98389.1"/>
    </source>
</evidence>
<reference evidence="1 2" key="1">
    <citation type="journal article" date="2014" name="Int. J. Syst. Evol. Microbiol.">
        <title>Leptospira mayottensis sp. nov., a pathogenic species of the genus Leptospira isolated from humans.</title>
        <authorList>
            <person name="Bourhy P."/>
            <person name="Collet L."/>
            <person name="Brisse S."/>
            <person name="Picardeau M."/>
        </authorList>
    </citation>
    <scope>NUCLEOTIDE SEQUENCE [LARGE SCALE GENOMIC DNA]</scope>
    <source>
        <strain evidence="1 2">200901122</strain>
    </source>
</reference>
<protein>
    <submittedName>
        <fullName evidence="1">Uncharacterized protein</fullName>
    </submittedName>
</protein>
<organism evidence="1 2">
    <name type="scientific">Leptospira mayottensis 200901122</name>
    <dbReference type="NCBI Taxonomy" id="1193010"/>
    <lineage>
        <taxon>Bacteria</taxon>
        <taxon>Pseudomonadati</taxon>
        <taxon>Spirochaetota</taxon>
        <taxon>Spirochaetia</taxon>
        <taxon>Leptospirales</taxon>
        <taxon>Leptospiraceae</taxon>
        <taxon>Leptospira</taxon>
    </lineage>
</organism>
<name>A0AA87MLG2_9LEPT</name>
<accession>A0AA87MLG2</accession>
<dbReference type="EMBL" id="AKWM02000078">
    <property type="protein sequence ID" value="EKR98389.1"/>
    <property type="molecule type" value="Genomic_DNA"/>
</dbReference>
<evidence type="ECO:0000313" key="2">
    <source>
        <dbReference type="Proteomes" id="UP000001343"/>
    </source>
</evidence>
<dbReference type="AlphaFoldDB" id="A0AA87MLG2"/>
<proteinExistence type="predicted"/>